<dbReference type="InterPro" id="IPR030665">
    <property type="entry name" value="KaiC"/>
</dbReference>
<dbReference type="AlphaFoldDB" id="A0A0J7J3I4"/>
<dbReference type="EMBL" id="LFBU01000002">
    <property type="protein sequence ID" value="KMQ73073.1"/>
    <property type="molecule type" value="Genomic_DNA"/>
</dbReference>
<keyword evidence="4" id="KW-0677">Repeat</keyword>
<dbReference type="PROSITE" id="PS51146">
    <property type="entry name" value="KAIC"/>
    <property type="match status" value="2"/>
</dbReference>
<protein>
    <recommendedName>
        <fullName evidence="1">non-specific serine/threonine protein kinase</fullName>
        <ecNumber evidence="1">2.7.11.1</ecNumber>
    </recommendedName>
</protein>
<evidence type="ECO:0000259" key="7">
    <source>
        <dbReference type="PROSITE" id="PS51146"/>
    </source>
</evidence>
<dbReference type="GO" id="GO:0016787">
    <property type="term" value="F:hydrolase activity"/>
    <property type="evidence" value="ECO:0007669"/>
    <property type="project" value="UniProtKB-KW"/>
</dbReference>
<proteinExistence type="predicted"/>
<dbReference type="PATRIC" id="fig|1658765.3.peg.3535"/>
<feature type="domain" description="KaiC" evidence="7">
    <location>
        <begin position="7"/>
        <end position="241"/>
    </location>
</feature>
<evidence type="ECO:0000256" key="2">
    <source>
        <dbReference type="ARBA" id="ARBA00022553"/>
    </source>
</evidence>
<gene>
    <name evidence="8" type="ORF">Msub_20269</name>
</gene>
<evidence type="ECO:0000256" key="4">
    <source>
        <dbReference type="ARBA" id="ARBA00022737"/>
    </source>
</evidence>
<dbReference type="SUPFAM" id="SSF52540">
    <property type="entry name" value="P-loop containing nucleoside triphosphate hydrolases"/>
    <property type="match status" value="2"/>
</dbReference>
<dbReference type="InterPro" id="IPR014774">
    <property type="entry name" value="KaiC-like_dom"/>
</dbReference>
<keyword evidence="6" id="KW-0378">Hydrolase</keyword>
<dbReference type="Proteomes" id="UP000036102">
    <property type="component" value="Unassembled WGS sequence"/>
</dbReference>
<dbReference type="PANTHER" id="PTHR42926">
    <property type="match status" value="1"/>
</dbReference>
<keyword evidence="5" id="KW-0418">Kinase</keyword>
<name>A0A0J7J3I4_9GAMM</name>
<dbReference type="InterPro" id="IPR027417">
    <property type="entry name" value="P-loop_NTPase"/>
</dbReference>
<dbReference type="GO" id="GO:0005524">
    <property type="term" value="F:ATP binding"/>
    <property type="evidence" value="ECO:0007669"/>
    <property type="project" value="InterPro"/>
</dbReference>
<dbReference type="InterPro" id="IPR003593">
    <property type="entry name" value="AAA+_ATPase"/>
</dbReference>
<dbReference type="PRINTS" id="PR01874">
    <property type="entry name" value="DNAREPAIRADA"/>
</dbReference>
<keyword evidence="2" id="KW-0597">Phosphoprotein</keyword>
<dbReference type="SMART" id="SM00382">
    <property type="entry name" value="AAA"/>
    <property type="match status" value="2"/>
</dbReference>
<evidence type="ECO:0000256" key="3">
    <source>
        <dbReference type="ARBA" id="ARBA00022679"/>
    </source>
</evidence>
<keyword evidence="3" id="KW-0808">Transferase</keyword>
<dbReference type="STRING" id="1658765.Msub_20269"/>
<reference evidence="8 9" key="1">
    <citation type="submission" date="2015-06" db="EMBL/GenBank/DDBJ databases">
        <title>Marinobacter subterrani, a genetically tractable neutrophilic iron-oxidizing strain isolated from the Soudan Iron Mine.</title>
        <authorList>
            <person name="Bonis B.M."/>
            <person name="Gralnick J.A."/>
        </authorList>
    </citation>
    <scope>NUCLEOTIDE SEQUENCE [LARGE SCALE GENOMIC DNA]</scope>
    <source>
        <strain evidence="8 9">JG233</strain>
    </source>
</reference>
<comment type="caution">
    <text evidence="8">The sequence shown here is derived from an EMBL/GenBank/DDBJ whole genome shotgun (WGS) entry which is preliminary data.</text>
</comment>
<dbReference type="EC" id="2.7.11.1" evidence="1"/>
<organism evidence="8 9">
    <name type="scientific">Marinobacter subterrani</name>
    <dbReference type="NCBI Taxonomy" id="1658765"/>
    <lineage>
        <taxon>Bacteria</taxon>
        <taxon>Pseudomonadati</taxon>
        <taxon>Pseudomonadota</taxon>
        <taxon>Gammaproteobacteria</taxon>
        <taxon>Pseudomonadales</taxon>
        <taxon>Marinobacteraceae</taxon>
        <taxon>Marinobacter</taxon>
    </lineage>
</organism>
<evidence type="ECO:0000313" key="8">
    <source>
        <dbReference type="EMBL" id="KMQ73073.1"/>
    </source>
</evidence>
<evidence type="ECO:0000256" key="6">
    <source>
        <dbReference type="ARBA" id="ARBA00022801"/>
    </source>
</evidence>
<dbReference type="GO" id="GO:0004674">
    <property type="term" value="F:protein serine/threonine kinase activity"/>
    <property type="evidence" value="ECO:0007669"/>
    <property type="project" value="UniProtKB-EC"/>
</dbReference>
<dbReference type="PIRSF" id="PIRSF039117">
    <property type="entry name" value="KaiC"/>
    <property type="match status" value="1"/>
</dbReference>
<feature type="domain" description="KaiC" evidence="7">
    <location>
        <begin position="242"/>
        <end position="475"/>
    </location>
</feature>
<evidence type="ECO:0000313" key="9">
    <source>
        <dbReference type="Proteomes" id="UP000036102"/>
    </source>
</evidence>
<evidence type="ECO:0000256" key="1">
    <source>
        <dbReference type="ARBA" id="ARBA00012513"/>
    </source>
</evidence>
<dbReference type="InterPro" id="IPR010624">
    <property type="entry name" value="KaiC_dom"/>
</dbReference>
<accession>A0A0J7J3I4</accession>
<dbReference type="InterPro" id="IPR051347">
    <property type="entry name" value="Circadian_clock_KaiC-rel"/>
</dbReference>
<evidence type="ECO:0000256" key="5">
    <source>
        <dbReference type="ARBA" id="ARBA00022777"/>
    </source>
</evidence>
<dbReference type="Pfam" id="PF06745">
    <property type="entry name" value="ATPase"/>
    <property type="match status" value="2"/>
</dbReference>
<dbReference type="PANTHER" id="PTHR42926:SF1">
    <property type="entry name" value="CIRCADIAN CLOCK OSCILLATOR PROTEIN KAIC 1"/>
    <property type="match status" value="1"/>
</dbReference>
<dbReference type="Gene3D" id="3.40.50.300">
    <property type="entry name" value="P-loop containing nucleotide triphosphate hydrolases"/>
    <property type="match status" value="2"/>
</dbReference>
<dbReference type="RefSeq" id="WP_048497366.1">
    <property type="nucleotide sequence ID" value="NZ_LFBU01000002.1"/>
</dbReference>
<dbReference type="OrthoDB" id="9787927at2"/>
<keyword evidence="9" id="KW-1185">Reference proteome</keyword>
<sequence>MTNLKNDRLTTGIAGLDRVLDGGLLKQRSYIVRGGPGSGKTTLGLHFLTADPDTRSLFVSMGEDEQQLRVDASRQGFKLDTVSIVDLSPSDVGIDDAEPYSIMSPADVEDPGLPKKIRKAFEAIRPQRIFIDSLTYLHYFSPDAYQYRKQVITLLRYLTGQGATVICAAEDANSGKDSEELGFLADGVIELEHKDSRRSLEVTKFRGSDFASGQHSIRLGSGGMDCFPRLEPGDHGTRFDQEDMPSGIPELDRQLKGGLSRGTVTILSGPTGVGKTSLGIQFMKTACEEGKRTVVYTFEELTSTLISRVEGINMPLSKLMESGTFAIEAIEPLHYSADEFAAMVREEVEQRGTRLIMIDSLAGYKLSIGGDSVTRRLHALCRYLVNMGVTVILLNEVETITGGDVKTTEMGVSYLADTIILLRYMERAGEIHKTIGVLKKRTGDFEKSLRELDITPHGIKVGEELKGLRGILRGEPEPDTKIGDARE</sequence>